<reference evidence="2" key="1">
    <citation type="submission" date="2022-09" db="EMBL/GenBank/DDBJ databases">
        <title>Genomic of Burkholderia gladioli.</title>
        <authorList>
            <person name="Wu H."/>
        </authorList>
    </citation>
    <scope>NUCLEOTIDE SEQUENCE</scope>
    <source>
        <strain evidence="2">ZN-S4</strain>
    </source>
</reference>
<dbReference type="RefSeq" id="WP_260531219.1">
    <property type="nucleotide sequence ID" value="NZ_CP104214.1"/>
</dbReference>
<evidence type="ECO:0000313" key="3">
    <source>
        <dbReference type="Proteomes" id="UP001059745"/>
    </source>
</evidence>
<dbReference type="InterPro" id="IPR051703">
    <property type="entry name" value="NF-kappa-B_Signaling_Reg"/>
</dbReference>
<dbReference type="InterPro" id="IPR011604">
    <property type="entry name" value="PDDEXK-like_dom_sf"/>
</dbReference>
<organism evidence="2 3">
    <name type="scientific">Burkholderia gladioli</name>
    <name type="common">Pseudomonas marginata</name>
    <name type="synonym">Phytomonas marginata</name>
    <dbReference type="NCBI Taxonomy" id="28095"/>
    <lineage>
        <taxon>Bacteria</taxon>
        <taxon>Pseudomonadati</taxon>
        <taxon>Pseudomonadota</taxon>
        <taxon>Betaproteobacteria</taxon>
        <taxon>Burkholderiales</taxon>
        <taxon>Burkholderiaceae</taxon>
        <taxon>Burkholderia</taxon>
    </lineage>
</organism>
<protein>
    <submittedName>
        <fullName evidence="2">YqaJ viral recombinase family protein</fullName>
    </submittedName>
</protein>
<gene>
    <name evidence="2" type="ORF">NYZ96_11495</name>
</gene>
<dbReference type="Proteomes" id="UP001059745">
    <property type="component" value="Chromosome 1"/>
</dbReference>
<evidence type="ECO:0000259" key="1">
    <source>
        <dbReference type="Pfam" id="PF09588"/>
    </source>
</evidence>
<dbReference type="CDD" id="cd22343">
    <property type="entry name" value="PDDEXK_lambda_exonuclease-like"/>
    <property type="match status" value="1"/>
</dbReference>
<dbReference type="PANTHER" id="PTHR46609:SF6">
    <property type="entry name" value="EXONUCLEASE, PHAGE-TYPE_RECB, C-TERMINAL DOMAIN-CONTAINING PROTEIN-RELATED"/>
    <property type="match status" value="1"/>
</dbReference>
<feature type="domain" description="YqaJ viral recombinase" evidence="1">
    <location>
        <begin position="87"/>
        <end position="195"/>
    </location>
</feature>
<dbReference type="PANTHER" id="PTHR46609">
    <property type="entry name" value="EXONUCLEASE, PHAGE-TYPE/RECB, C-TERMINAL DOMAIN-CONTAINING PROTEIN"/>
    <property type="match status" value="1"/>
</dbReference>
<dbReference type="Pfam" id="PF09588">
    <property type="entry name" value="YqaJ"/>
    <property type="match status" value="1"/>
</dbReference>
<dbReference type="SUPFAM" id="SSF52980">
    <property type="entry name" value="Restriction endonuclease-like"/>
    <property type="match status" value="2"/>
</dbReference>
<proteinExistence type="predicted"/>
<dbReference type="InterPro" id="IPR019080">
    <property type="entry name" value="YqaJ_viral_recombinase"/>
</dbReference>
<dbReference type="Gene3D" id="3.90.320.10">
    <property type="match status" value="1"/>
</dbReference>
<sequence length="255" mass="28843">MRVIECDQGSPEWHRARAGCITASMFATARKRVGELDERQDMYVRAIQAGQNEREAKELAGYKALPKSDAIARALRGEQVGDWSDEAKSYAFRLAIERISGEPLDEGFETWQMRRGHELEPEARMEHEAQTGLFVKRAGFVKTDDGLFGASADGLIDPDGGSEYKCFVAPDKLRPILLDGDAKDVMEQAQGCMWLSRANWWHVGLYCPAFASVGRQFTLIEVKRDEAFIEAMEADLIKFERLVTEYETRLRQRAA</sequence>
<accession>A0AB38TLZ7</accession>
<dbReference type="EMBL" id="CP104214">
    <property type="protein sequence ID" value="UWX68862.1"/>
    <property type="molecule type" value="Genomic_DNA"/>
</dbReference>
<dbReference type="AlphaFoldDB" id="A0AB38TLZ7"/>
<evidence type="ECO:0000313" key="2">
    <source>
        <dbReference type="EMBL" id="UWX68862.1"/>
    </source>
</evidence>
<dbReference type="InterPro" id="IPR011335">
    <property type="entry name" value="Restrct_endonuc-II-like"/>
</dbReference>
<name>A0AB38TLZ7_BURGA</name>